<dbReference type="GO" id="GO:0006412">
    <property type="term" value="P:translation"/>
    <property type="evidence" value="ECO:0007669"/>
    <property type="project" value="UniProtKB-UniRule"/>
</dbReference>
<dbReference type="RefSeq" id="WP_176238665.1">
    <property type="nucleotide sequence ID" value="NZ_AP024412.1"/>
</dbReference>
<keyword evidence="3 5" id="KW-0687">Ribonucleoprotein</keyword>
<dbReference type="InterPro" id="IPR002677">
    <property type="entry name" value="Ribosomal_bL32"/>
</dbReference>
<dbReference type="SUPFAM" id="SSF57829">
    <property type="entry name" value="Zn-binding ribosomal proteins"/>
    <property type="match status" value="1"/>
</dbReference>
<dbReference type="EMBL" id="AP024412">
    <property type="protein sequence ID" value="BCR35831.1"/>
    <property type="molecule type" value="Genomic_DNA"/>
</dbReference>
<evidence type="ECO:0000313" key="6">
    <source>
        <dbReference type="EMBL" id="BCR35831.1"/>
    </source>
</evidence>
<evidence type="ECO:0000256" key="5">
    <source>
        <dbReference type="HAMAP-Rule" id="MF_00340"/>
    </source>
</evidence>
<dbReference type="GO" id="GO:0015934">
    <property type="term" value="C:large ribosomal subunit"/>
    <property type="evidence" value="ECO:0007669"/>
    <property type="project" value="InterPro"/>
</dbReference>
<dbReference type="InterPro" id="IPR011332">
    <property type="entry name" value="Ribosomal_zn-bd"/>
</dbReference>
<dbReference type="Pfam" id="PF01783">
    <property type="entry name" value="Ribosomal_L32p"/>
    <property type="match status" value="1"/>
</dbReference>
<dbReference type="HAMAP" id="MF_00340">
    <property type="entry name" value="Ribosomal_bL32"/>
    <property type="match status" value="1"/>
</dbReference>
<keyword evidence="2 5" id="KW-0689">Ribosomal protein</keyword>
<reference evidence="6" key="1">
    <citation type="submission" date="2021-01" db="EMBL/GenBank/DDBJ databases">
        <title>Draft genome sequence of Acholeplasmataceae bacterium strain Mahy22.</title>
        <authorList>
            <person name="Watanabe M."/>
            <person name="Kojima H."/>
            <person name="Fukui M."/>
        </authorList>
    </citation>
    <scope>NUCLEOTIDE SEQUENCE</scope>
    <source>
        <strain evidence="6">Mahy22</strain>
    </source>
</reference>
<protein>
    <recommendedName>
        <fullName evidence="4 5">Large ribosomal subunit protein bL32</fullName>
    </recommendedName>
</protein>
<dbReference type="NCBIfam" id="TIGR01031">
    <property type="entry name" value="rpmF_bact"/>
    <property type="match status" value="1"/>
</dbReference>
<keyword evidence="7" id="KW-1185">Reference proteome</keyword>
<dbReference type="AlphaFoldDB" id="A0A7U9TJF6"/>
<evidence type="ECO:0000313" key="7">
    <source>
        <dbReference type="Proteomes" id="UP000620133"/>
    </source>
</evidence>
<accession>A0A7U9TJF6</accession>
<evidence type="ECO:0000256" key="4">
    <source>
        <dbReference type="ARBA" id="ARBA00035178"/>
    </source>
</evidence>
<dbReference type="PANTHER" id="PTHR35534">
    <property type="entry name" value="50S RIBOSOMAL PROTEIN L32"/>
    <property type="match status" value="1"/>
</dbReference>
<name>A0A7U9TJF6_9MOLU</name>
<dbReference type="PANTHER" id="PTHR35534:SF1">
    <property type="entry name" value="LARGE RIBOSOMAL SUBUNIT PROTEIN BL32"/>
    <property type="match status" value="1"/>
</dbReference>
<dbReference type="InterPro" id="IPR044957">
    <property type="entry name" value="Ribosomal_bL32_bact"/>
</dbReference>
<dbReference type="GO" id="GO:0003735">
    <property type="term" value="F:structural constituent of ribosome"/>
    <property type="evidence" value="ECO:0007669"/>
    <property type="project" value="InterPro"/>
</dbReference>
<dbReference type="Proteomes" id="UP000620133">
    <property type="component" value="Chromosome"/>
</dbReference>
<proteinExistence type="inferred from homology"/>
<evidence type="ECO:0000256" key="1">
    <source>
        <dbReference type="ARBA" id="ARBA00008560"/>
    </source>
</evidence>
<gene>
    <name evidence="5 6" type="primary">rpmF</name>
    <name evidence="6" type="ORF">MPAN_007240</name>
</gene>
<dbReference type="KEGG" id="manr:MPAN_007240"/>
<sequence length="63" mass="7203">MAVPFRRTGKTAKRKRRTHYKLTAPALVVCPQTGEFTLPHRVTPNSGYYKGQQVLTKKESKED</sequence>
<evidence type="ECO:0000256" key="2">
    <source>
        <dbReference type="ARBA" id="ARBA00022980"/>
    </source>
</evidence>
<comment type="similarity">
    <text evidence="1 5">Belongs to the bacterial ribosomal protein bL32 family.</text>
</comment>
<evidence type="ECO:0000256" key="3">
    <source>
        <dbReference type="ARBA" id="ARBA00023274"/>
    </source>
</evidence>
<organism evidence="6 7">
    <name type="scientific">Mariniplasma anaerobium</name>
    <dbReference type="NCBI Taxonomy" id="2735436"/>
    <lineage>
        <taxon>Bacteria</taxon>
        <taxon>Bacillati</taxon>
        <taxon>Mycoplasmatota</taxon>
        <taxon>Mollicutes</taxon>
        <taxon>Acholeplasmatales</taxon>
        <taxon>Acholeplasmataceae</taxon>
        <taxon>Mariniplasma</taxon>
    </lineage>
</organism>